<dbReference type="AlphaFoldDB" id="T1F6T4"/>
<organism evidence="2 3">
    <name type="scientific">Helobdella robusta</name>
    <name type="common">Californian leech</name>
    <dbReference type="NCBI Taxonomy" id="6412"/>
    <lineage>
        <taxon>Eukaryota</taxon>
        <taxon>Metazoa</taxon>
        <taxon>Spiralia</taxon>
        <taxon>Lophotrochozoa</taxon>
        <taxon>Annelida</taxon>
        <taxon>Clitellata</taxon>
        <taxon>Hirudinea</taxon>
        <taxon>Rhynchobdellida</taxon>
        <taxon>Glossiphoniidae</taxon>
        <taxon>Helobdella</taxon>
    </lineage>
</organism>
<dbReference type="InParanoid" id="T1F6T4"/>
<sequence length="111" mass="12774">MQKKRESVFKSRPEMPKLQEIAEDILNSQTDDVLFTILSNNEDDVTVTNQDGGRSLIADHSKKYKKLIDISNLKKTEQLLSNLNKLKSKDRLQTNSKNLEDLCQQINDILN</sequence>
<keyword evidence="3" id="KW-1185">Reference proteome</keyword>
<dbReference type="Proteomes" id="UP000015101">
    <property type="component" value="Unassembled WGS sequence"/>
</dbReference>
<name>T1F6T4_HELRO</name>
<gene>
    <name evidence="2" type="primary">20204533</name>
    <name evidence="1" type="ORF">HELRODRAFT_173425</name>
</gene>
<evidence type="ECO:0000313" key="1">
    <source>
        <dbReference type="EMBL" id="ESO03723.1"/>
    </source>
</evidence>
<dbReference type="EnsemblMetazoa" id="HelroT173425">
    <property type="protein sequence ID" value="HelroP173425"/>
    <property type="gene ID" value="HelroG173425"/>
</dbReference>
<protein>
    <submittedName>
        <fullName evidence="1 2">Uncharacterized protein</fullName>
    </submittedName>
</protein>
<proteinExistence type="predicted"/>
<dbReference type="InterPro" id="IPR028227">
    <property type="entry name" value="UPF0449"/>
</dbReference>
<reference evidence="1 3" key="2">
    <citation type="journal article" date="2013" name="Nature">
        <title>Insights into bilaterian evolution from three spiralian genomes.</title>
        <authorList>
            <person name="Simakov O."/>
            <person name="Marletaz F."/>
            <person name="Cho S.J."/>
            <person name="Edsinger-Gonzales E."/>
            <person name="Havlak P."/>
            <person name="Hellsten U."/>
            <person name="Kuo D.H."/>
            <person name="Larsson T."/>
            <person name="Lv J."/>
            <person name="Arendt D."/>
            <person name="Savage R."/>
            <person name="Osoegawa K."/>
            <person name="de Jong P."/>
            <person name="Grimwood J."/>
            <person name="Chapman J.A."/>
            <person name="Shapiro H."/>
            <person name="Aerts A."/>
            <person name="Otillar R.P."/>
            <person name="Terry A.Y."/>
            <person name="Boore J.L."/>
            <person name="Grigoriev I.V."/>
            <person name="Lindberg D.R."/>
            <person name="Seaver E.C."/>
            <person name="Weisblat D.A."/>
            <person name="Putnam N.H."/>
            <person name="Rokhsar D.S."/>
        </authorList>
    </citation>
    <scope>NUCLEOTIDE SEQUENCE</scope>
</reference>
<evidence type="ECO:0000313" key="3">
    <source>
        <dbReference type="Proteomes" id="UP000015101"/>
    </source>
</evidence>
<dbReference type="GeneID" id="20204533"/>
<reference evidence="3" key="1">
    <citation type="submission" date="2012-12" db="EMBL/GenBank/DDBJ databases">
        <authorList>
            <person name="Hellsten U."/>
            <person name="Grimwood J."/>
            <person name="Chapman J.A."/>
            <person name="Shapiro H."/>
            <person name="Aerts A."/>
            <person name="Otillar R.P."/>
            <person name="Terry A.Y."/>
            <person name="Boore J.L."/>
            <person name="Simakov O."/>
            <person name="Marletaz F."/>
            <person name="Cho S.-J."/>
            <person name="Edsinger-Gonzales E."/>
            <person name="Havlak P."/>
            <person name="Kuo D.-H."/>
            <person name="Larsson T."/>
            <person name="Lv J."/>
            <person name="Arendt D."/>
            <person name="Savage R."/>
            <person name="Osoegawa K."/>
            <person name="de Jong P."/>
            <person name="Lindberg D.R."/>
            <person name="Seaver E.C."/>
            <person name="Weisblat D.A."/>
            <person name="Putnam N.H."/>
            <person name="Grigoriev I.V."/>
            <person name="Rokhsar D.S."/>
        </authorList>
    </citation>
    <scope>NUCLEOTIDE SEQUENCE</scope>
</reference>
<dbReference type="EMBL" id="AMQM01004536">
    <property type="status" value="NOT_ANNOTATED_CDS"/>
    <property type="molecule type" value="Genomic_DNA"/>
</dbReference>
<dbReference type="Pfam" id="PF15136">
    <property type="entry name" value="UPF0449"/>
    <property type="match status" value="1"/>
</dbReference>
<dbReference type="KEGG" id="hro:HELRODRAFT_173425"/>
<dbReference type="CTD" id="20204533"/>
<reference evidence="2" key="3">
    <citation type="submission" date="2015-06" db="UniProtKB">
        <authorList>
            <consortium name="EnsemblMetazoa"/>
        </authorList>
    </citation>
    <scope>IDENTIFICATION</scope>
</reference>
<dbReference type="HOGENOM" id="CLU_2161067_0_0_1"/>
<accession>T1F6T4</accession>
<dbReference type="RefSeq" id="XP_009018280.1">
    <property type="nucleotide sequence ID" value="XM_009020032.1"/>
</dbReference>
<dbReference type="OrthoDB" id="6129359at2759"/>
<dbReference type="EMBL" id="KB096590">
    <property type="protein sequence ID" value="ESO03723.1"/>
    <property type="molecule type" value="Genomic_DNA"/>
</dbReference>
<evidence type="ECO:0000313" key="2">
    <source>
        <dbReference type="EnsemblMetazoa" id="HelroP173425"/>
    </source>
</evidence>